<proteinExistence type="predicted"/>
<dbReference type="AlphaFoldDB" id="A0A239S8E4"/>
<feature type="region of interest" description="Disordered" evidence="1">
    <location>
        <begin position="1"/>
        <end position="23"/>
    </location>
</feature>
<dbReference type="RefSeq" id="WP_157127326.1">
    <property type="nucleotide sequence ID" value="NZ_CP010431.2"/>
</dbReference>
<keyword evidence="3" id="KW-1185">Reference proteome</keyword>
<sequence>MQHPFRALPHGTERTDSSLPHSPLPVMPQRRLNEILDVISQRFGLHGLRAQALPGAGITLENGDALYFRADDSVDTFNVYFRVDVPPAMLDHPHLIHLISENCFSDIARPPMIFIEATEGILLLGFSGIDYEHIHKDVEGQINGLFSEYRKLVKFLRNEVN</sequence>
<dbReference type="GeneID" id="88092771"/>
<evidence type="ECO:0000313" key="2">
    <source>
        <dbReference type="EMBL" id="SNU80883.1"/>
    </source>
</evidence>
<dbReference type="OrthoDB" id="8941526at2"/>
<evidence type="ECO:0000256" key="1">
    <source>
        <dbReference type="SAM" id="MobiDB-lite"/>
    </source>
</evidence>
<evidence type="ECO:0000313" key="3">
    <source>
        <dbReference type="Proteomes" id="UP000215126"/>
    </source>
</evidence>
<organism evidence="2 3">
    <name type="scientific">Pandoraea sputorum</name>
    <dbReference type="NCBI Taxonomy" id="93222"/>
    <lineage>
        <taxon>Bacteria</taxon>
        <taxon>Pseudomonadati</taxon>
        <taxon>Pseudomonadota</taxon>
        <taxon>Betaproteobacteria</taxon>
        <taxon>Burkholderiales</taxon>
        <taxon>Burkholderiaceae</taxon>
        <taxon>Pandoraea</taxon>
    </lineage>
</organism>
<dbReference type="Proteomes" id="UP000215126">
    <property type="component" value="Chromosome 1"/>
</dbReference>
<dbReference type="EMBL" id="LT906435">
    <property type="protein sequence ID" value="SNU80883.1"/>
    <property type="molecule type" value="Genomic_DNA"/>
</dbReference>
<name>A0A239S8E4_9BURK</name>
<accession>A0A239S8E4</accession>
<protein>
    <submittedName>
        <fullName evidence="2">Uncharacterized protein</fullName>
    </submittedName>
</protein>
<gene>
    <name evidence="2" type="ORF">SAMEA4530655_00066</name>
</gene>
<reference evidence="2 3" key="1">
    <citation type="submission" date="2017-06" db="EMBL/GenBank/DDBJ databases">
        <authorList>
            <consortium name="Pathogen Informatics"/>
        </authorList>
    </citation>
    <scope>NUCLEOTIDE SEQUENCE [LARGE SCALE GENOMIC DNA]</scope>
    <source>
        <strain evidence="2 3">NCTC13161</strain>
    </source>
</reference>